<dbReference type="AlphaFoldDB" id="A0A553PX56"/>
<dbReference type="OrthoDB" id="6019893at2759"/>
<reference evidence="1 2" key="1">
    <citation type="journal article" date="2019" name="Sci. Data">
        <title>Hybrid genome assembly and annotation of Danionella translucida.</title>
        <authorList>
            <person name="Kadobianskyi M."/>
            <person name="Schulze L."/>
            <person name="Schuelke M."/>
            <person name="Judkewitz B."/>
        </authorList>
    </citation>
    <scope>NUCLEOTIDE SEQUENCE [LARGE SCALE GENOMIC DNA]</scope>
    <source>
        <strain evidence="1 2">Bolton</strain>
    </source>
</reference>
<organism evidence="1 2">
    <name type="scientific">Danionella cerebrum</name>
    <dbReference type="NCBI Taxonomy" id="2873325"/>
    <lineage>
        <taxon>Eukaryota</taxon>
        <taxon>Metazoa</taxon>
        <taxon>Chordata</taxon>
        <taxon>Craniata</taxon>
        <taxon>Vertebrata</taxon>
        <taxon>Euteleostomi</taxon>
        <taxon>Actinopterygii</taxon>
        <taxon>Neopterygii</taxon>
        <taxon>Teleostei</taxon>
        <taxon>Ostariophysi</taxon>
        <taxon>Cypriniformes</taxon>
        <taxon>Danionidae</taxon>
        <taxon>Danioninae</taxon>
        <taxon>Danionella</taxon>
    </lineage>
</organism>
<gene>
    <name evidence="1" type="ORF">DNTS_009373</name>
</gene>
<name>A0A553PX56_9TELE</name>
<dbReference type="EMBL" id="SRMA01026567">
    <property type="protein sequence ID" value="TRY82271.1"/>
    <property type="molecule type" value="Genomic_DNA"/>
</dbReference>
<evidence type="ECO:0000313" key="1">
    <source>
        <dbReference type="EMBL" id="TRY82271.1"/>
    </source>
</evidence>
<comment type="caution">
    <text evidence="1">The sequence shown here is derived from an EMBL/GenBank/DDBJ whole genome shotgun (WGS) entry which is preliminary data.</text>
</comment>
<dbReference type="Gene3D" id="2.130.10.10">
    <property type="entry name" value="YVTN repeat-like/Quinoprotein amine dehydrogenase"/>
    <property type="match status" value="1"/>
</dbReference>
<proteinExistence type="predicted"/>
<dbReference type="Proteomes" id="UP000316079">
    <property type="component" value="Unassembled WGS sequence"/>
</dbReference>
<dbReference type="InterPro" id="IPR036322">
    <property type="entry name" value="WD40_repeat_dom_sf"/>
</dbReference>
<protein>
    <submittedName>
        <fullName evidence="1">Uncharacterized protein</fullName>
    </submittedName>
</protein>
<keyword evidence="2" id="KW-1185">Reference proteome</keyword>
<dbReference type="InterPro" id="IPR015943">
    <property type="entry name" value="WD40/YVTN_repeat-like_dom_sf"/>
</dbReference>
<evidence type="ECO:0000313" key="2">
    <source>
        <dbReference type="Proteomes" id="UP000316079"/>
    </source>
</evidence>
<dbReference type="SUPFAM" id="SSF50978">
    <property type="entry name" value="WD40 repeat-like"/>
    <property type="match status" value="1"/>
</dbReference>
<sequence length="188" mass="21213">MALCGTGSFDPIPENRIGDIKTERLSFMEDTSEGAAPCWPRSAQAGEHMQRFYVPVTAVCRRTLNRVVRSVLNVRELVWAGFRDAGELCAWHTRDLNKPFIRIQLKDCSGVTCLLRVKNQIWVGCQSRSAPDRRSRGKIFVVDTERCTLEKELFAHLDSVQSLCSAEDRYVLSGAAHDDGKIAIWKVE</sequence>
<accession>A0A553PX56</accession>